<keyword evidence="6 9" id="KW-1133">Transmembrane helix</keyword>
<feature type="transmembrane region" description="Helical" evidence="9">
    <location>
        <begin position="368"/>
        <end position="388"/>
    </location>
</feature>
<dbReference type="PANTHER" id="PTHR43826:SF6">
    <property type="entry name" value="GLYCEROL-3-PHOSPHATE TRANSPORTER"/>
    <property type="match status" value="1"/>
</dbReference>
<accession>A0AB37HPU2</accession>
<evidence type="ECO:0000256" key="3">
    <source>
        <dbReference type="ARBA" id="ARBA00022448"/>
    </source>
</evidence>
<dbReference type="Gene3D" id="1.20.1250.20">
    <property type="entry name" value="MFS general substrate transporter like domains"/>
    <property type="match status" value="2"/>
</dbReference>
<dbReference type="CDD" id="cd17345">
    <property type="entry name" value="MFS_GlpT"/>
    <property type="match status" value="1"/>
</dbReference>
<dbReference type="InterPro" id="IPR000849">
    <property type="entry name" value="Sugar_P_transporter"/>
</dbReference>
<evidence type="ECO:0000256" key="5">
    <source>
        <dbReference type="ARBA" id="ARBA00022692"/>
    </source>
</evidence>
<proteinExistence type="inferred from homology"/>
<evidence type="ECO:0000259" key="10">
    <source>
        <dbReference type="PROSITE" id="PS50850"/>
    </source>
</evidence>
<dbReference type="PROSITE" id="PS00942">
    <property type="entry name" value="GLPT"/>
    <property type="match status" value="1"/>
</dbReference>
<feature type="transmembrane region" description="Helical" evidence="9">
    <location>
        <begin position="72"/>
        <end position="90"/>
    </location>
</feature>
<evidence type="ECO:0000256" key="2">
    <source>
        <dbReference type="ARBA" id="ARBA00009598"/>
    </source>
</evidence>
<evidence type="ECO:0000256" key="4">
    <source>
        <dbReference type="ARBA" id="ARBA00022475"/>
    </source>
</evidence>
<keyword evidence="5 9" id="KW-0812">Transmembrane</keyword>
<dbReference type="GO" id="GO:0005886">
    <property type="term" value="C:plasma membrane"/>
    <property type="evidence" value="ECO:0007669"/>
    <property type="project" value="UniProtKB-SubCell"/>
</dbReference>
<organism evidence="11 12">
    <name type="scientific">Mammaliicoccus sciuri</name>
    <name type="common">Staphylococcus sciuri</name>
    <dbReference type="NCBI Taxonomy" id="1296"/>
    <lineage>
        <taxon>Bacteria</taxon>
        <taxon>Bacillati</taxon>
        <taxon>Bacillota</taxon>
        <taxon>Bacilli</taxon>
        <taxon>Bacillales</taxon>
        <taxon>Staphylococcaceae</taxon>
        <taxon>Mammaliicoccus</taxon>
    </lineage>
</organism>
<comment type="similarity">
    <text evidence="2">Belongs to the major facilitator superfamily. Organophosphate:Pi antiporter (OPA) (TC 2.A.1.4) family.</text>
</comment>
<evidence type="ECO:0000256" key="8">
    <source>
        <dbReference type="NCBIfam" id="TIGR00712"/>
    </source>
</evidence>
<sequence length="460" mass="50888">MNNRRYEYGEFLETSETYSPLPSEQVDDTYKKLRLQVFIGIFLGYAGYYLLRKNFSLAMPALIDEGFSKTELGFALSAISIAYGFSKFIMGTVSDRSNARLFLTLGLVLTAIVNLLMGFIPVLTSSVFIMFIMLFLNGWFQGMGWPPSGRVLVHWYSVSERGGKTAIWNVAHNVGGGLMAPIALLGISITGTLSFGYLKGFEGAFIYPAIIALIIAIISYVLVRDTPQSMGLPPIEEYRNDYPNKEQKTLEVELSTKDILFKYVLNNKWIWMIAIANIFVYFVRYGVLDWAPTYLSEEKGFDLNASGWAYFLYEWAGIPGTLLCGYISDKVFKGRRGPAGFIFMLGVTIAVIVYWLNPAGNPLVDNIALVAIGFLIYGPVMLIGLQALDYVPKKAAGTAAGLTGLFGYLGGAVMANIIMGLTVDKLGWDSGFLLLTIISVLAMLSFILTWNKRGQEVVKS</sequence>
<protein>
    <recommendedName>
        <fullName evidence="8">Glycerol-3-phosphate transporter</fullName>
    </recommendedName>
</protein>
<evidence type="ECO:0000256" key="6">
    <source>
        <dbReference type="ARBA" id="ARBA00022989"/>
    </source>
</evidence>
<feature type="domain" description="Major facilitator superfamily (MFS) profile" evidence="10">
    <location>
        <begin position="33"/>
        <end position="454"/>
    </location>
</feature>
<evidence type="ECO:0000256" key="1">
    <source>
        <dbReference type="ARBA" id="ARBA00004651"/>
    </source>
</evidence>
<dbReference type="PANTHER" id="PTHR43826">
    <property type="entry name" value="GLUCOSE-6-PHOSPHATE EXCHANGER SLC37A4"/>
    <property type="match status" value="1"/>
</dbReference>
<dbReference type="Proteomes" id="UP000640299">
    <property type="component" value="Chromosome"/>
</dbReference>
<dbReference type="SUPFAM" id="SSF103473">
    <property type="entry name" value="MFS general substrate transporter"/>
    <property type="match status" value="1"/>
</dbReference>
<dbReference type="InterPro" id="IPR021159">
    <property type="entry name" value="Sugar-P_transporter_CS"/>
</dbReference>
<dbReference type="NCBIfam" id="TIGR00712">
    <property type="entry name" value="glpT"/>
    <property type="match status" value="1"/>
</dbReference>
<feature type="transmembrane region" description="Helical" evidence="9">
    <location>
        <begin position="431"/>
        <end position="450"/>
    </location>
</feature>
<gene>
    <name evidence="11" type="primary">glpT</name>
    <name evidence="11" type="ORF">JRU67_12740</name>
</gene>
<feature type="transmembrane region" description="Helical" evidence="9">
    <location>
        <begin position="178"/>
        <end position="198"/>
    </location>
</feature>
<dbReference type="GO" id="GO:0061513">
    <property type="term" value="F:glucose 6-phosphate:phosphate antiporter activity"/>
    <property type="evidence" value="ECO:0007669"/>
    <property type="project" value="TreeGrafter"/>
</dbReference>
<dbReference type="InterPro" id="IPR005267">
    <property type="entry name" value="G3P_transporter"/>
</dbReference>
<dbReference type="InterPro" id="IPR011701">
    <property type="entry name" value="MFS"/>
</dbReference>
<dbReference type="InterPro" id="IPR051337">
    <property type="entry name" value="OPA_Antiporter"/>
</dbReference>
<feature type="transmembrane region" description="Helical" evidence="9">
    <location>
        <begin position="102"/>
        <end position="135"/>
    </location>
</feature>
<evidence type="ECO:0000313" key="11">
    <source>
        <dbReference type="EMBL" id="QRN92702.1"/>
    </source>
</evidence>
<keyword evidence="7 9" id="KW-0472">Membrane</keyword>
<feature type="transmembrane region" description="Helical" evidence="9">
    <location>
        <begin position="269"/>
        <end position="287"/>
    </location>
</feature>
<evidence type="ECO:0000256" key="9">
    <source>
        <dbReference type="SAM" id="Phobius"/>
    </source>
</evidence>
<dbReference type="PROSITE" id="PS50850">
    <property type="entry name" value="MFS"/>
    <property type="match status" value="1"/>
</dbReference>
<feature type="transmembrane region" description="Helical" evidence="9">
    <location>
        <begin position="33"/>
        <end position="51"/>
    </location>
</feature>
<feature type="transmembrane region" description="Helical" evidence="9">
    <location>
        <begin position="204"/>
        <end position="223"/>
    </location>
</feature>
<feature type="transmembrane region" description="Helical" evidence="9">
    <location>
        <begin position="400"/>
        <end position="419"/>
    </location>
</feature>
<dbReference type="NCBIfam" id="TIGR00881">
    <property type="entry name" value="2A0104"/>
    <property type="match status" value="1"/>
</dbReference>
<dbReference type="InterPro" id="IPR020846">
    <property type="entry name" value="MFS_dom"/>
</dbReference>
<dbReference type="FunFam" id="1.20.1250.20:FF:000007">
    <property type="entry name" value="Glycerol-3-phosphate transporter"/>
    <property type="match status" value="1"/>
</dbReference>
<feature type="transmembrane region" description="Helical" evidence="9">
    <location>
        <begin position="339"/>
        <end position="356"/>
    </location>
</feature>
<dbReference type="GO" id="GO:0015169">
    <property type="term" value="F:glycerol-3-phosphate transmembrane transporter activity"/>
    <property type="evidence" value="ECO:0007669"/>
    <property type="project" value="UniProtKB-UniRule"/>
</dbReference>
<feature type="transmembrane region" description="Helical" evidence="9">
    <location>
        <begin position="307"/>
        <end position="327"/>
    </location>
</feature>
<name>A0AB37HPU2_MAMSC</name>
<dbReference type="GO" id="GO:0035435">
    <property type="term" value="P:phosphate ion transmembrane transport"/>
    <property type="evidence" value="ECO:0007669"/>
    <property type="project" value="TreeGrafter"/>
</dbReference>
<evidence type="ECO:0000256" key="7">
    <source>
        <dbReference type="ARBA" id="ARBA00023136"/>
    </source>
</evidence>
<dbReference type="InterPro" id="IPR036259">
    <property type="entry name" value="MFS_trans_sf"/>
</dbReference>
<reference evidence="11" key="1">
    <citation type="submission" date="2021-02" db="EMBL/GenBank/DDBJ databases">
        <title>cfr and optrA-positive Staphylococcus spp.</title>
        <authorList>
            <person name="Chen L."/>
        </authorList>
    </citation>
    <scope>NUCLEOTIDE SEQUENCE</scope>
    <source>
        <strain evidence="11">GDQ20D70P</strain>
    </source>
</reference>
<dbReference type="Pfam" id="PF07690">
    <property type="entry name" value="MFS_1"/>
    <property type="match status" value="1"/>
</dbReference>
<dbReference type="EMBL" id="CP069389">
    <property type="protein sequence ID" value="QRN92702.1"/>
    <property type="molecule type" value="Genomic_DNA"/>
</dbReference>
<evidence type="ECO:0000313" key="12">
    <source>
        <dbReference type="Proteomes" id="UP000640299"/>
    </source>
</evidence>
<keyword evidence="4" id="KW-1003">Cell membrane</keyword>
<comment type="subcellular location">
    <subcellularLocation>
        <location evidence="1">Cell membrane</location>
        <topology evidence="1">Multi-pass membrane protein</topology>
    </subcellularLocation>
</comment>
<dbReference type="AlphaFoldDB" id="A0AB37HPU2"/>
<keyword evidence="3" id="KW-0813">Transport</keyword>
<dbReference type="PIRSF" id="PIRSF002808">
    <property type="entry name" value="Hexose_phosphate_transp"/>
    <property type="match status" value="1"/>
</dbReference>